<dbReference type="GeneID" id="19299174"/>
<dbReference type="OrthoDB" id="2603374at2759"/>
<organism evidence="1 2">
    <name type="scientific">Gloeophyllum trabeum (strain ATCC 11539 / FP-39264 / Madison 617)</name>
    <name type="common">Brown rot fungus</name>
    <dbReference type="NCBI Taxonomy" id="670483"/>
    <lineage>
        <taxon>Eukaryota</taxon>
        <taxon>Fungi</taxon>
        <taxon>Dikarya</taxon>
        <taxon>Basidiomycota</taxon>
        <taxon>Agaricomycotina</taxon>
        <taxon>Agaricomycetes</taxon>
        <taxon>Gloeophyllales</taxon>
        <taxon>Gloeophyllaceae</taxon>
        <taxon>Gloeophyllum</taxon>
    </lineage>
</organism>
<dbReference type="Proteomes" id="UP000030669">
    <property type="component" value="Unassembled WGS sequence"/>
</dbReference>
<accession>S7QF16</accession>
<name>S7QF16_GLOTA</name>
<dbReference type="RefSeq" id="XP_007863606.1">
    <property type="nucleotide sequence ID" value="XM_007865415.1"/>
</dbReference>
<dbReference type="eggNOG" id="ENOG502SSX5">
    <property type="taxonomic scope" value="Eukaryota"/>
</dbReference>
<keyword evidence="2" id="KW-1185">Reference proteome</keyword>
<evidence type="ECO:0000313" key="1">
    <source>
        <dbReference type="EMBL" id="EPQ58426.1"/>
    </source>
</evidence>
<sequence>MTSPSYGNEIPVEPNSLYICLNQILSPGFHWSLYVTDAKGAAVRYEWAEVQGRASTSDPLEAFFYTPTHPVMEITRDLSCNLAFIKISAYTAPANPTIQYYVSMFHDIFPTSFSNVKRNRDHGISCRTWLMAALERMRTAGVINLSASEVAGLEARVIAIGQKAEEEAAKGDFTTVLTAL</sequence>
<gene>
    <name evidence="1" type="ORF">GLOTRDRAFT_110197</name>
</gene>
<evidence type="ECO:0000313" key="2">
    <source>
        <dbReference type="Proteomes" id="UP000030669"/>
    </source>
</evidence>
<proteinExistence type="predicted"/>
<dbReference type="HOGENOM" id="CLU_102259_0_0_1"/>
<reference evidence="1 2" key="1">
    <citation type="journal article" date="2012" name="Science">
        <title>The Paleozoic origin of enzymatic lignin decomposition reconstructed from 31 fungal genomes.</title>
        <authorList>
            <person name="Floudas D."/>
            <person name="Binder M."/>
            <person name="Riley R."/>
            <person name="Barry K."/>
            <person name="Blanchette R.A."/>
            <person name="Henrissat B."/>
            <person name="Martinez A.T."/>
            <person name="Otillar R."/>
            <person name="Spatafora J.W."/>
            <person name="Yadav J.S."/>
            <person name="Aerts A."/>
            <person name="Benoit I."/>
            <person name="Boyd A."/>
            <person name="Carlson A."/>
            <person name="Copeland A."/>
            <person name="Coutinho P.M."/>
            <person name="de Vries R.P."/>
            <person name="Ferreira P."/>
            <person name="Findley K."/>
            <person name="Foster B."/>
            <person name="Gaskell J."/>
            <person name="Glotzer D."/>
            <person name="Gorecki P."/>
            <person name="Heitman J."/>
            <person name="Hesse C."/>
            <person name="Hori C."/>
            <person name="Igarashi K."/>
            <person name="Jurgens J.A."/>
            <person name="Kallen N."/>
            <person name="Kersten P."/>
            <person name="Kohler A."/>
            <person name="Kuees U."/>
            <person name="Kumar T.K.A."/>
            <person name="Kuo A."/>
            <person name="LaButti K."/>
            <person name="Larrondo L.F."/>
            <person name="Lindquist E."/>
            <person name="Ling A."/>
            <person name="Lombard V."/>
            <person name="Lucas S."/>
            <person name="Lundell T."/>
            <person name="Martin R."/>
            <person name="McLaughlin D.J."/>
            <person name="Morgenstern I."/>
            <person name="Morin E."/>
            <person name="Murat C."/>
            <person name="Nagy L.G."/>
            <person name="Nolan M."/>
            <person name="Ohm R.A."/>
            <person name="Patyshakuliyeva A."/>
            <person name="Rokas A."/>
            <person name="Ruiz-Duenas F.J."/>
            <person name="Sabat G."/>
            <person name="Salamov A."/>
            <person name="Samejima M."/>
            <person name="Schmutz J."/>
            <person name="Slot J.C."/>
            <person name="St John F."/>
            <person name="Stenlid J."/>
            <person name="Sun H."/>
            <person name="Sun S."/>
            <person name="Syed K."/>
            <person name="Tsang A."/>
            <person name="Wiebenga A."/>
            <person name="Young D."/>
            <person name="Pisabarro A."/>
            <person name="Eastwood D.C."/>
            <person name="Martin F."/>
            <person name="Cullen D."/>
            <person name="Grigoriev I.V."/>
            <person name="Hibbett D.S."/>
        </authorList>
    </citation>
    <scope>NUCLEOTIDE SEQUENCE [LARGE SCALE GENOMIC DNA]</scope>
    <source>
        <strain evidence="1 2">ATCC 11539</strain>
    </source>
</reference>
<protein>
    <submittedName>
        <fullName evidence="1">Uncharacterized protein</fullName>
    </submittedName>
</protein>
<dbReference type="OMA" id="CRTWILQ"/>
<dbReference type="AlphaFoldDB" id="S7QF16"/>
<dbReference type="KEGG" id="gtr:GLOTRDRAFT_110197"/>
<dbReference type="EMBL" id="KB469298">
    <property type="protein sequence ID" value="EPQ58426.1"/>
    <property type="molecule type" value="Genomic_DNA"/>
</dbReference>